<evidence type="ECO:0000259" key="9">
    <source>
        <dbReference type="PROSITE" id="PS51546"/>
    </source>
</evidence>
<dbReference type="Gene3D" id="3.30.1010.10">
    <property type="entry name" value="Phosphatidylinositol 3-kinase Catalytic Subunit, Chain A, domain 4"/>
    <property type="match status" value="1"/>
</dbReference>
<dbReference type="PANTHER" id="PTHR10048">
    <property type="entry name" value="PHOSPHATIDYLINOSITOL KINASE"/>
    <property type="match status" value="1"/>
</dbReference>
<dbReference type="GO" id="GO:0005524">
    <property type="term" value="F:ATP binding"/>
    <property type="evidence" value="ECO:0007669"/>
    <property type="project" value="UniProtKB-KW"/>
</dbReference>
<dbReference type="GO" id="GO:0005737">
    <property type="term" value="C:cytoplasm"/>
    <property type="evidence" value="ECO:0007669"/>
    <property type="project" value="UniProtKB-ARBA"/>
</dbReference>
<dbReference type="PROSITE" id="PS51545">
    <property type="entry name" value="PIK_HELICAL"/>
    <property type="match status" value="1"/>
</dbReference>
<dbReference type="InterPro" id="IPR011009">
    <property type="entry name" value="Kinase-like_dom_sf"/>
</dbReference>
<evidence type="ECO:0000313" key="11">
    <source>
        <dbReference type="Proteomes" id="UP000887569"/>
    </source>
</evidence>
<keyword evidence="4" id="KW-0067">ATP-binding</keyword>
<dbReference type="GO" id="GO:0035005">
    <property type="term" value="F:1-phosphatidylinositol-4-phosphate 3-kinase activity"/>
    <property type="evidence" value="ECO:0007669"/>
    <property type="project" value="TreeGrafter"/>
</dbReference>
<dbReference type="Proteomes" id="UP000887569">
    <property type="component" value="Unplaced"/>
</dbReference>
<evidence type="ECO:0000256" key="5">
    <source>
        <dbReference type="PROSITE-ProRule" id="PRU00880"/>
    </source>
</evidence>
<dbReference type="FunFam" id="1.10.1070.11:FF:000001">
    <property type="entry name" value="Phosphatidylinositol 4,5-bisphosphate 3-kinase catalytic subunit"/>
    <property type="match status" value="1"/>
</dbReference>
<dbReference type="PROSITE" id="PS00915">
    <property type="entry name" value="PI3_4_KINASE_1"/>
    <property type="match status" value="1"/>
</dbReference>
<dbReference type="Gene3D" id="1.25.40.70">
    <property type="entry name" value="Phosphatidylinositol 3-kinase, accessory domain (PIK)"/>
    <property type="match status" value="1"/>
</dbReference>
<evidence type="ECO:0000313" key="12">
    <source>
        <dbReference type="WBParaSite" id="PgB22_g023_t01"/>
    </source>
</evidence>
<keyword evidence="11" id="KW-1185">Reference proteome</keyword>
<keyword evidence="1" id="KW-0808">Transferase</keyword>
<keyword evidence="2" id="KW-0547">Nucleotide-binding</keyword>
<protein>
    <submittedName>
        <fullName evidence="12 13">Phosphatidylinositol-4,5-bisphosphate 3-kinase</fullName>
    </submittedName>
</protein>
<dbReference type="WBParaSite" id="PgB22_g023_t01">
    <property type="protein sequence ID" value="PgB22_g023_t01"/>
    <property type="gene ID" value="PgB22_g023"/>
</dbReference>
<dbReference type="GO" id="GO:0016477">
    <property type="term" value="P:cell migration"/>
    <property type="evidence" value="ECO:0007669"/>
    <property type="project" value="TreeGrafter"/>
</dbReference>
<evidence type="ECO:0000259" key="7">
    <source>
        <dbReference type="PROSITE" id="PS51544"/>
    </source>
</evidence>
<dbReference type="Gene3D" id="2.60.40.150">
    <property type="entry name" value="C2 domain"/>
    <property type="match status" value="1"/>
</dbReference>
<dbReference type="GO" id="GO:0005886">
    <property type="term" value="C:plasma membrane"/>
    <property type="evidence" value="ECO:0007669"/>
    <property type="project" value="TreeGrafter"/>
</dbReference>
<dbReference type="AlphaFoldDB" id="A0A914ZU38"/>
<dbReference type="InterPro" id="IPR000341">
    <property type="entry name" value="PI3K_Ras-bd_dom"/>
</dbReference>
<dbReference type="GO" id="GO:0005942">
    <property type="term" value="C:phosphatidylinositol 3-kinase complex"/>
    <property type="evidence" value="ECO:0007669"/>
    <property type="project" value="TreeGrafter"/>
</dbReference>
<dbReference type="InterPro" id="IPR035892">
    <property type="entry name" value="C2_domain_sf"/>
</dbReference>
<dbReference type="SMART" id="SM00146">
    <property type="entry name" value="PI3Kc"/>
    <property type="match status" value="1"/>
</dbReference>
<evidence type="ECO:0000256" key="4">
    <source>
        <dbReference type="ARBA" id="ARBA00022840"/>
    </source>
</evidence>
<dbReference type="SMART" id="SM00143">
    <property type="entry name" value="PI3K_p85B"/>
    <property type="match status" value="1"/>
</dbReference>
<dbReference type="PANTHER" id="PTHR10048:SF111">
    <property type="entry name" value="PHOSPHATIDYLINOSITOL 3-KINASE AGE-1"/>
    <property type="match status" value="1"/>
</dbReference>
<dbReference type="InterPro" id="IPR016024">
    <property type="entry name" value="ARM-type_fold"/>
</dbReference>
<dbReference type="InterPro" id="IPR018936">
    <property type="entry name" value="PI3/4_kinase_CS"/>
</dbReference>
<dbReference type="PROSITE" id="PS51544">
    <property type="entry name" value="PI3K_ABD"/>
    <property type="match status" value="1"/>
</dbReference>
<dbReference type="InterPro" id="IPR001263">
    <property type="entry name" value="PI3K_accessory_dom"/>
</dbReference>
<dbReference type="InterPro" id="IPR029071">
    <property type="entry name" value="Ubiquitin-like_domsf"/>
</dbReference>
<dbReference type="SMART" id="SM00145">
    <property type="entry name" value="PI3Ka"/>
    <property type="match status" value="1"/>
</dbReference>
<organism evidence="11 13">
    <name type="scientific">Parascaris univalens</name>
    <name type="common">Nematode worm</name>
    <dbReference type="NCBI Taxonomy" id="6257"/>
    <lineage>
        <taxon>Eukaryota</taxon>
        <taxon>Metazoa</taxon>
        <taxon>Ecdysozoa</taxon>
        <taxon>Nematoda</taxon>
        <taxon>Chromadorea</taxon>
        <taxon>Rhabditida</taxon>
        <taxon>Spirurina</taxon>
        <taxon>Ascaridomorpha</taxon>
        <taxon>Ascaridoidea</taxon>
        <taxon>Ascarididae</taxon>
        <taxon>Parascaris</taxon>
    </lineage>
</organism>
<dbReference type="WBParaSite" id="PgB22_g023_t02">
    <property type="protein sequence ID" value="PgB22_g023_t02"/>
    <property type="gene ID" value="PgB22_g023"/>
</dbReference>
<dbReference type="InterPro" id="IPR042236">
    <property type="entry name" value="PI3K_accessory_sf"/>
</dbReference>
<dbReference type="InterPro" id="IPR000403">
    <property type="entry name" value="PI3/4_kinase_cat_dom"/>
</dbReference>
<feature type="domain" description="PIK helical" evidence="8">
    <location>
        <begin position="545"/>
        <end position="732"/>
    </location>
</feature>
<dbReference type="Pfam" id="PF00794">
    <property type="entry name" value="PI3K_rbd"/>
    <property type="match status" value="1"/>
</dbReference>
<dbReference type="GO" id="GO:0016303">
    <property type="term" value="F:1-phosphatidylinositol-3-kinase activity"/>
    <property type="evidence" value="ECO:0007669"/>
    <property type="project" value="TreeGrafter"/>
</dbReference>
<evidence type="ECO:0000259" key="8">
    <source>
        <dbReference type="PROSITE" id="PS51545"/>
    </source>
</evidence>
<feature type="domain" description="PI3K/PI4K catalytic" evidence="6">
    <location>
        <begin position="798"/>
        <end position="1086"/>
    </location>
</feature>
<sequence>MVIFCPSRTFIPSGELGDTDCSLEVLPMASGGTAVCSEDSPDVWSLVECGQLEKGEHTDLDLLMPNGFLISVRCHSDSTLAMLKQEVFNEAKRMPLFDLLLTSSDYIFFTVGTNGEREEFYDETKSIFSLRLFVPLLGLVEPEGNREEKELAYNIGLAIAHPLSEIESKLFNENISYRLDLFRVMEESVATRGVHGYDHYAFPEELSSEYDVDIPPQLKAKIKVADLYVEVWYRSEEDEIAGIDSNCICVKIRKVVRVRVRDLIADAIKELTAQHKFTIRESPSDFLLQIAGRKCFLTKDIKLTSFEYIRSSFENYRIPKFILRRKEIVLKEFPIPGPILKPSWVRAYESRLSAANDCSLKRCSLWELDDNLKMRVHSASHITVSDIDRIYVKAAVYHGTNLIVNKESEWVSPSNPRWTNGWIDFNVYLKDLAPATQVCLSLIAVKQKKKDVFEHDGIGWVNIRLFDWNSELLQGKLTLYLWPFSKHCSELLYPLGQTGSNDSRDTARIEVEFYEHGSIVEFPSFEHIYAYVNKLNARSCGTVPSAASFAPDGAEVGQLIGIARHLDGEKLTDPEQHHLWKMREYVAECMPDLLPLLAECAFIWNTRETFTRLYELLTRWGPIQPETALELLDFKYPDREIREFAVRCLDEALDNDRLQLYVMPLVQALKYEPWGRCSLARMLLKRALCSYRIGHILFWLLRAELGQIGEGCQELPNMYKRFALLIEAYCRGNFTHLDSMLRQVDMVARLTNLTKLVKLLKDKESATKRLQKELMAHVEVMQHMSSPLDPLDSLGTLRIEACKVIGSAKLPLRLTWTNPEPLGRLYMETHQIIFKNGDDLRQDMLTLQVMRIMDALWKSRDLDFCLSIYEVLPMGKNVGMIHVVQNCSTLFEIQCAAKQLASTFNMESSLINKWIRNHSDDSKTYLEAVDRFTASCAGYCVATYVLGIKDRHQDNIMLAKDGRLFHIDFGHFLGHYKKKLGINRDRVPFVLTDHFLCVIAKGKPNFRDSHEHKKFKQLCTDAYLMLHERARLFISLFTMMLCMGLPELQKMEDVDFVKRTLCAELDLQQASASFQKIFEEAFSGAWSTKTNWFFHSVKHL</sequence>
<name>A0A914ZU38_PARUN</name>
<evidence type="ECO:0000256" key="1">
    <source>
        <dbReference type="ARBA" id="ARBA00022679"/>
    </source>
</evidence>
<evidence type="ECO:0000256" key="3">
    <source>
        <dbReference type="ARBA" id="ARBA00022777"/>
    </source>
</evidence>
<feature type="domain" description="PI3K-RBD" evidence="9">
    <location>
        <begin position="224"/>
        <end position="325"/>
    </location>
</feature>
<dbReference type="Pfam" id="PF00613">
    <property type="entry name" value="PI3Ka"/>
    <property type="match status" value="1"/>
</dbReference>
<dbReference type="InterPro" id="IPR003113">
    <property type="entry name" value="PI3K_ABD"/>
</dbReference>
<dbReference type="InterPro" id="IPR036940">
    <property type="entry name" value="PI3/4_kinase_cat_sf"/>
</dbReference>
<dbReference type="Pfam" id="PF00792">
    <property type="entry name" value="PI3K_C2"/>
    <property type="match status" value="1"/>
</dbReference>
<evidence type="ECO:0000259" key="10">
    <source>
        <dbReference type="PROSITE" id="PS51547"/>
    </source>
</evidence>
<keyword evidence="3" id="KW-0418">Kinase</keyword>
<dbReference type="PROSITE" id="PS00916">
    <property type="entry name" value="PI3_4_KINASE_2"/>
    <property type="match status" value="1"/>
</dbReference>
<reference evidence="12 13" key="1">
    <citation type="submission" date="2022-11" db="UniProtKB">
        <authorList>
            <consortium name="WormBaseParasite"/>
        </authorList>
    </citation>
    <scope>IDENTIFICATION</scope>
</reference>
<evidence type="ECO:0000313" key="13">
    <source>
        <dbReference type="WBParaSite" id="PgB22_g023_t02"/>
    </source>
</evidence>
<feature type="domain" description="PI3K-ABD" evidence="7">
    <location>
        <begin position="54"/>
        <end position="143"/>
    </location>
</feature>
<dbReference type="Gene3D" id="1.10.1070.11">
    <property type="entry name" value="Phosphatidylinositol 3-/4-kinase, catalytic domain"/>
    <property type="match status" value="1"/>
</dbReference>
<evidence type="ECO:0000259" key="6">
    <source>
        <dbReference type="PROSITE" id="PS50290"/>
    </source>
</evidence>
<dbReference type="GO" id="GO:0043491">
    <property type="term" value="P:phosphatidylinositol 3-kinase/protein kinase B signal transduction"/>
    <property type="evidence" value="ECO:0007669"/>
    <property type="project" value="TreeGrafter"/>
</dbReference>
<dbReference type="PROSITE" id="PS51546">
    <property type="entry name" value="PI3K_RBD"/>
    <property type="match status" value="1"/>
</dbReference>
<dbReference type="Pfam" id="PF02192">
    <property type="entry name" value="PI3K_p85B"/>
    <property type="match status" value="1"/>
</dbReference>
<dbReference type="SUPFAM" id="SSF48371">
    <property type="entry name" value="ARM repeat"/>
    <property type="match status" value="1"/>
</dbReference>
<dbReference type="SMART" id="SM00142">
    <property type="entry name" value="PI3K_C2"/>
    <property type="match status" value="1"/>
</dbReference>
<dbReference type="InterPro" id="IPR002420">
    <property type="entry name" value="PI3K-type_C2_dom"/>
</dbReference>
<dbReference type="SUPFAM" id="SSF56112">
    <property type="entry name" value="Protein kinase-like (PK-like)"/>
    <property type="match status" value="1"/>
</dbReference>
<dbReference type="SUPFAM" id="SSF54236">
    <property type="entry name" value="Ubiquitin-like"/>
    <property type="match status" value="1"/>
</dbReference>
<dbReference type="GO" id="GO:0048015">
    <property type="term" value="P:phosphatidylinositol-mediated signaling"/>
    <property type="evidence" value="ECO:0007669"/>
    <property type="project" value="TreeGrafter"/>
</dbReference>
<accession>A0A914ZU38</accession>
<dbReference type="SUPFAM" id="SSF49562">
    <property type="entry name" value="C2 domain (Calcium/lipid-binding domain, CaLB)"/>
    <property type="match status" value="1"/>
</dbReference>
<proteinExistence type="inferred from homology"/>
<comment type="similarity">
    <text evidence="5">Belongs to the PI3/PI4-kinase family.</text>
</comment>
<dbReference type="Gene3D" id="3.10.20.770">
    <property type="match status" value="1"/>
</dbReference>
<dbReference type="PROSITE" id="PS50290">
    <property type="entry name" value="PI3_4_KINASE_3"/>
    <property type="match status" value="1"/>
</dbReference>
<feature type="domain" description="C2 PI3K-type" evidence="10">
    <location>
        <begin position="368"/>
        <end position="523"/>
    </location>
</feature>
<evidence type="ECO:0000256" key="2">
    <source>
        <dbReference type="ARBA" id="ARBA00022741"/>
    </source>
</evidence>
<dbReference type="Pfam" id="PF00454">
    <property type="entry name" value="PI3_PI4_kinase"/>
    <property type="match status" value="1"/>
</dbReference>
<dbReference type="PROSITE" id="PS51547">
    <property type="entry name" value="C2_PI3K"/>
    <property type="match status" value="1"/>
</dbReference>
<dbReference type="SMART" id="SM00144">
    <property type="entry name" value="PI3K_rbd"/>
    <property type="match status" value="1"/>
</dbReference>
<dbReference type="InterPro" id="IPR015433">
    <property type="entry name" value="PI3/4_kinase"/>
</dbReference>